<feature type="compositionally biased region" description="Low complexity" evidence="3">
    <location>
        <begin position="236"/>
        <end position="260"/>
    </location>
</feature>
<feature type="region of interest" description="Disordered" evidence="3">
    <location>
        <begin position="562"/>
        <end position="597"/>
    </location>
</feature>
<feature type="compositionally biased region" description="Basic and acidic residues" evidence="3">
    <location>
        <begin position="581"/>
        <end position="597"/>
    </location>
</feature>
<dbReference type="PANTHER" id="PTHR12269:SF1">
    <property type="entry name" value="EUKARYOTIC TRANSLATION INITIATION FACTOR 4E TRANSPORTER"/>
    <property type="match status" value="1"/>
</dbReference>
<organism evidence="4 5">
    <name type="scientific">Pristionchus fissidentatus</name>
    <dbReference type="NCBI Taxonomy" id="1538716"/>
    <lineage>
        <taxon>Eukaryota</taxon>
        <taxon>Metazoa</taxon>
        <taxon>Ecdysozoa</taxon>
        <taxon>Nematoda</taxon>
        <taxon>Chromadorea</taxon>
        <taxon>Rhabditida</taxon>
        <taxon>Rhabditina</taxon>
        <taxon>Diplogasteromorpha</taxon>
        <taxon>Diplogasteroidea</taxon>
        <taxon>Neodiplogasteridae</taxon>
        <taxon>Pristionchus</taxon>
    </lineage>
</organism>
<name>A0AAV5VK49_9BILA</name>
<comment type="caution">
    <text evidence="4">The sequence shown here is derived from an EMBL/GenBank/DDBJ whole genome shotgun (WGS) entry which is preliminary data.</text>
</comment>
<dbReference type="Proteomes" id="UP001432322">
    <property type="component" value="Unassembled WGS sequence"/>
</dbReference>
<evidence type="ECO:0000256" key="2">
    <source>
        <dbReference type="ARBA" id="ARBA00022490"/>
    </source>
</evidence>
<keyword evidence="5" id="KW-1185">Reference proteome</keyword>
<dbReference type="PANTHER" id="PTHR12269">
    <property type="entry name" value="EUKARYOTIC TRANSLATION INITIATION FACTOR 4E TRANSPORTER"/>
    <property type="match status" value="1"/>
</dbReference>
<accession>A0AAV5VK49</accession>
<proteinExistence type="predicted"/>
<evidence type="ECO:0000313" key="4">
    <source>
        <dbReference type="EMBL" id="GMT19082.1"/>
    </source>
</evidence>
<dbReference type="InterPro" id="IPR018862">
    <property type="entry name" value="eIF4E-T"/>
</dbReference>
<feature type="region of interest" description="Disordered" evidence="3">
    <location>
        <begin position="1"/>
        <end position="30"/>
    </location>
</feature>
<feature type="non-terminal residue" evidence="4">
    <location>
        <position position="1"/>
    </location>
</feature>
<dbReference type="GO" id="GO:0005634">
    <property type="term" value="C:nucleus"/>
    <property type="evidence" value="ECO:0007669"/>
    <property type="project" value="TreeGrafter"/>
</dbReference>
<dbReference type="GO" id="GO:0017148">
    <property type="term" value="P:negative regulation of translation"/>
    <property type="evidence" value="ECO:0007669"/>
    <property type="project" value="TreeGrafter"/>
</dbReference>
<comment type="subcellular location">
    <subcellularLocation>
        <location evidence="1">Cytoplasm</location>
    </subcellularLocation>
</comment>
<dbReference type="GO" id="GO:0003729">
    <property type="term" value="F:mRNA binding"/>
    <property type="evidence" value="ECO:0007669"/>
    <property type="project" value="TreeGrafter"/>
</dbReference>
<gene>
    <name evidence="4" type="ORF">PFISCL1PPCAC_10379</name>
</gene>
<protein>
    <submittedName>
        <fullName evidence="4">Uncharacterized protein</fullName>
    </submittedName>
</protein>
<evidence type="ECO:0000256" key="3">
    <source>
        <dbReference type="SAM" id="MobiDB-lite"/>
    </source>
</evidence>
<keyword evidence="2" id="KW-0963">Cytoplasm</keyword>
<dbReference type="EMBL" id="BTSY01000003">
    <property type="protein sequence ID" value="GMT19082.1"/>
    <property type="molecule type" value="Genomic_DNA"/>
</dbReference>
<feature type="compositionally biased region" description="Basic and acidic residues" evidence="3">
    <location>
        <begin position="164"/>
        <end position="201"/>
    </location>
</feature>
<evidence type="ECO:0000313" key="5">
    <source>
        <dbReference type="Proteomes" id="UP001432322"/>
    </source>
</evidence>
<feature type="compositionally biased region" description="Basic and acidic residues" evidence="3">
    <location>
        <begin position="75"/>
        <end position="95"/>
    </location>
</feature>
<evidence type="ECO:0000256" key="1">
    <source>
        <dbReference type="ARBA" id="ARBA00004496"/>
    </source>
</evidence>
<feature type="compositionally biased region" description="Basic and acidic residues" evidence="3">
    <location>
        <begin position="213"/>
        <end position="235"/>
    </location>
</feature>
<feature type="compositionally biased region" description="Basic and acidic residues" evidence="3">
    <location>
        <begin position="112"/>
        <end position="128"/>
    </location>
</feature>
<feature type="region of interest" description="Disordered" evidence="3">
    <location>
        <begin position="75"/>
        <end position="268"/>
    </location>
</feature>
<dbReference type="AlphaFoldDB" id="A0AAV5VK49"/>
<feature type="compositionally biased region" description="Basic and acidic residues" evidence="3">
    <location>
        <begin position="142"/>
        <end position="157"/>
    </location>
</feature>
<dbReference type="GO" id="GO:0036464">
    <property type="term" value="C:cytoplasmic ribonucleoprotein granule"/>
    <property type="evidence" value="ECO:0007669"/>
    <property type="project" value="UniProtKB-ARBA"/>
</dbReference>
<sequence length="737" mass="81283">FSVNMSIESEEESSTARSNVSAKGGKNPTYTYSREEMMILREAKVSRTRPDYLGIAFDGDDSLFSPFKWLQHKWEEDGVKDRPMTRKNEMMREDESTVLSPQRRAFSSGCRAPEDKGGDGEDGKEKGRTWRQGAAGGAKNDYNNKFKIDRERNDKRGGAGSTWRNDRWNDGKADKDRTNKYERDRKQMGRRDDDRVERLPEWADGPTSVNDLIELKGFDEPKKKKERAKQEKKNEPSNNTSRPPSNPSSSAPPATDDTTSLHMQQSFPKSDEEFAVYLGLIDNSDQSGQHSDILTDIMNTGTTEESQAATGSRLSRFFKTRAQNDDANITTAGVQNGQRRGSGDAGRESILSRIFEQNSSPTPKVPEVRKTIDAPKQAPPRSGGPMTLEDLERSLKHPLDGRAQFGESGPKTSVLQDPRDQANLLSKLERVAREQEGWSGRMSNPPPHAIPPPAPGIPPAIAAAMGMTPMMRDPAYVASAIVQSQYNAAMMKAATVLQGPVPPHIQERIRQAAEANFVAAHQAIANKMAMAHAAGMNPQAATAQAMAAATSAAQQHQHDDVITKRPQTTSLIPASVQKKAATSEEKKEKSRYEEDHEKAEMARRALMQQQYTNMMSAMQGGLSMNAYRAAAAAPAEIGRVNHPNQTHVAAMALAAAQQQKARKDKVLQAMSSQYREEYSPQSQPMQNPLEKLLAAAGVQPKEVRMNGAPLVPSMHHVGMTNARPISLEDLERSLTMK</sequence>
<reference evidence="4" key="1">
    <citation type="submission" date="2023-10" db="EMBL/GenBank/DDBJ databases">
        <title>Genome assembly of Pristionchus species.</title>
        <authorList>
            <person name="Yoshida K."/>
            <person name="Sommer R.J."/>
        </authorList>
    </citation>
    <scope>NUCLEOTIDE SEQUENCE</scope>
    <source>
        <strain evidence="4">RS5133</strain>
    </source>
</reference>